<protein>
    <submittedName>
        <fullName evidence="1">Uncharacterized protein</fullName>
    </submittedName>
</protein>
<evidence type="ECO:0000313" key="1">
    <source>
        <dbReference type="EMBL" id="RRD07201.1"/>
    </source>
</evidence>
<dbReference type="OrthoDB" id="3733427at2"/>
<sequence length="76" mass="8775">MSRLLWFLAGIVVTLLLLVNGKRWLRQFTPQGVAERVERGGRRAAAGLGEFYATFDAARRNREEELRRELDLEITD</sequence>
<reference evidence="1 2" key="1">
    <citation type="submission" date="2018-11" db="EMBL/GenBank/DDBJ databases">
        <title>Genomes From Bacteria Associated with the Canine Oral Cavity: a Test Case for Automated Genome-Based Taxonomic Assignment.</title>
        <authorList>
            <person name="Coil D.A."/>
            <person name="Jospin G."/>
            <person name="Darling A.E."/>
            <person name="Wallis C."/>
            <person name="Davis I.J."/>
            <person name="Harris S."/>
            <person name="Eisen J.A."/>
            <person name="Holcombe L.J."/>
            <person name="O'Flynn C."/>
        </authorList>
    </citation>
    <scope>NUCLEOTIDE SEQUENCE [LARGE SCALE GENOMIC DNA]</scope>
    <source>
        <strain evidence="1 2">OH887_COT-365</strain>
    </source>
</reference>
<name>A0A3P1TCL8_9ACTN</name>
<comment type="caution">
    <text evidence="1">The sequence shown here is derived from an EMBL/GenBank/DDBJ whole genome shotgun (WGS) entry which is preliminary data.</text>
</comment>
<gene>
    <name evidence="1" type="ORF">EII34_01590</name>
</gene>
<proteinExistence type="predicted"/>
<evidence type="ECO:0000313" key="2">
    <source>
        <dbReference type="Proteomes" id="UP000280819"/>
    </source>
</evidence>
<dbReference type="RefSeq" id="WP_124842123.1">
    <property type="nucleotide sequence ID" value="NZ_JAUNKP010000001.1"/>
</dbReference>
<accession>A0A3P1TCL8</accession>
<dbReference type="AlphaFoldDB" id="A0A3P1TCL8"/>
<dbReference type="Proteomes" id="UP000280819">
    <property type="component" value="Unassembled WGS sequence"/>
</dbReference>
<organism evidence="1 2">
    <name type="scientific">Arachnia propionica</name>
    <dbReference type="NCBI Taxonomy" id="1750"/>
    <lineage>
        <taxon>Bacteria</taxon>
        <taxon>Bacillati</taxon>
        <taxon>Actinomycetota</taxon>
        <taxon>Actinomycetes</taxon>
        <taxon>Propionibacteriales</taxon>
        <taxon>Propionibacteriaceae</taxon>
        <taxon>Arachnia</taxon>
    </lineage>
</organism>
<dbReference type="EMBL" id="RQZG01000001">
    <property type="protein sequence ID" value="RRD07201.1"/>
    <property type="molecule type" value="Genomic_DNA"/>
</dbReference>